<name>A0A8S2W6T3_9BILA</name>
<evidence type="ECO:0000313" key="2">
    <source>
        <dbReference type="EMBL" id="CAF4730294.1"/>
    </source>
</evidence>
<sequence length="52" mass="6203">NENGKYQFIRSNNIVEKKTFYDLGIDHRREFVSTACQDRMIRSIFTMLTSDL</sequence>
<evidence type="ECO:0000313" key="1">
    <source>
        <dbReference type="EMBL" id="CAF4426839.1"/>
    </source>
</evidence>
<protein>
    <submittedName>
        <fullName evidence="1">Uncharacterized protein</fullName>
    </submittedName>
</protein>
<proteinExistence type="predicted"/>
<dbReference type="EMBL" id="CAJOBJ010133029">
    <property type="protein sequence ID" value="CAF4730294.1"/>
    <property type="molecule type" value="Genomic_DNA"/>
</dbReference>
<comment type="caution">
    <text evidence="1">The sequence shown here is derived from an EMBL/GenBank/DDBJ whole genome shotgun (WGS) entry which is preliminary data.</text>
</comment>
<evidence type="ECO:0000313" key="3">
    <source>
        <dbReference type="Proteomes" id="UP000681967"/>
    </source>
</evidence>
<organism evidence="1 3">
    <name type="scientific">Rotaria magnacalcarata</name>
    <dbReference type="NCBI Taxonomy" id="392030"/>
    <lineage>
        <taxon>Eukaryota</taxon>
        <taxon>Metazoa</taxon>
        <taxon>Spiralia</taxon>
        <taxon>Gnathifera</taxon>
        <taxon>Rotifera</taxon>
        <taxon>Eurotatoria</taxon>
        <taxon>Bdelloidea</taxon>
        <taxon>Philodinida</taxon>
        <taxon>Philodinidae</taxon>
        <taxon>Rotaria</taxon>
    </lineage>
</organism>
<dbReference type="EMBL" id="CAJOBH010061420">
    <property type="protein sequence ID" value="CAF4426839.1"/>
    <property type="molecule type" value="Genomic_DNA"/>
</dbReference>
<gene>
    <name evidence="1" type="ORF">BYL167_LOCUS32709</name>
    <name evidence="2" type="ORF">GIL414_LOCUS44244</name>
</gene>
<dbReference type="Proteomes" id="UP000681720">
    <property type="component" value="Unassembled WGS sequence"/>
</dbReference>
<dbReference type="AlphaFoldDB" id="A0A8S2W6T3"/>
<feature type="non-terminal residue" evidence="1">
    <location>
        <position position="1"/>
    </location>
</feature>
<reference evidence="1" key="1">
    <citation type="submission" date="2021-02" db="EMBL/GenBank/DDBJ databases">
        <authorList>
            <person name="Nowell W R."/>
        </authorList>
    </citation>
    <scope>NUCLEOTIDE SEQUENCE</scope>
</reference>
<accession>A0A8S2W6T3</accession>
<dbReference type="Proteomes" id="UP000681967">
    <property type="component" value="Unassembled WGS sequence"/>
</dbReference>